<evidence type="ECO:0000313" key="2">
    <source>
        <dbReference type="EMBL" id="PIR46338.1"/>
    </source>
</evidence>
<protein>
    <recommendedName>
        <fullName evidence="4">DUF4145 domain-containing protein</fullName>
    </recommendedName>
</protein>
<dbReference type="AlphaFoldDB" id="A0A2H0RIM2"/>
<gene>
    <name evidence="2" type="ORF">COV08_00175</name>
</gene>
<evidence type="ECO:0000256" key="1">
    <source>
        <dbReference type="SAM" id="Phobius"/>
    </source>
</evidence>
<feature type="transmembrane region" description="Helical" evidence="1">
    <location>
        <begin position="40"/>
        <end position="62"/>
    </location>
</feature>
<sequence length="196" mass="23355">MSGLNLEYFLYLIYRFFKELVSFGRDPDTYAWIGYHFGHWWWFSLLISLPFLVACLFFIMGIHRIRRIEHERVYGVPELLSQIKEDLAIKPPKRNETWEKILLLMSSDNPNDWQSAVIEADKMLETVVRTFNVPGQNIGEKLKQIERGDFNTLDEAWSAHKTRNRIAHEPNFHLSQREARVALANYEKVFREFDFI</sequence>
<keyword evidence="1" id="KW-1133">Transmembrane helix</keyword>
<keyword evidence="1" id="KW-0472">Membrane</keyword>
<accession>A0A2H0RIM2</accession>
<dbReference type="Proteomes" id="UP000230431">
    <property type="component" value="Unassembled WGS sequence"/>
</dbReference>
<name>A0A2H0RIM2_9BACT</name>
<proteinExistence type="predicted"/>
<evidence type="ECO:0008006" key="4">
    <source>
        <dbReference type="Google" id="ProtNLM"/>
    </source>
</evidence>
<keyword evidence="1" id="KW-0812">Transmembrane</keyword>
<comment type="caution">
    <text evidence="2">The sequence shown here is derived from an EMBL/GenBank/DDBJ whole genome shotgun (WGS) entry which is preliminary data.</text>
</comment>
<reference evidence="2 3" key="1">
    <citation type="submission" date="2017-09" db="EMBL/GenBank/DDBJ databases">
        <title>Depth-based differentiation of microbial function through sediment-hosted aquifers and enrichment of novel symbionts in the deep terrestrial subsurface.</title>
        <authorList>
            <person name="Probst A.J."/>
            <person name="Ladd B."/>
            <person name="Jarett J.K."/>
            <person name="Geller-Mcgrath D.E."/>
            <person name="Sieber C.M."/>
            <person name="Emerson J.B."/>
            <person name="Anantharaman K."/>
            <person name="Thomas B.C."/>
            <person name="Malmstrom R."/>
            <person name="Stieglmeier M."/>
            <person name="Klingl A."/>
            <person name="Woyke T."/>
            <person name="Ryan C.M."/>
            <person name="Banfield J.F."/>
        </authorList>
    </citation>
    <scope>NUCLEOTIDE SEQUENCE [LARGE SCALE GENOMIC DNA]</scope>
    <source>
        <strain evidence="2">CG10_big_fil_rev_8_21_14_0_10_49_38</strain>
    </source>
</reference>
<dbReference type="EMBL" id="PCYK01000003">
    <property type="protein sequence ID" value="PIR46338.1"/>
    <property type="molecule type" value="Genomic_DNA"/>
</dbReference>
<organism evidence="2 3">
    <name type="scientific">Candidatus Vogelbacteria bacterium CG10_big_fil_rev_8_21_14_0_10_49_38</name>
    <dbReference type="NCBI Taxonomy" id="1975043"/>
    <lineage>
        <taxon>Bacteria</taxon>
        <taxon>Candidatus Vogeliibacteriota</taxon>
    </lineage>
</organism>
<evidence type="ECO:0000313" key="3">
    <source>
        <dbReference type="Proteomes" id="UP000230431"/>
    </source>
</evidence>